<proteinExistence type="predicted"/>
<feature type="non-terminal residue" evidence="1">
    <location>
        <position position="1"/>
    </location>
</feature>
<gene>
    <name evidence="1" type="ORF">ANANG_G00187080</name>
</gene>
<organism evidence="1 2">
    <name type="scientific">Anguilla anguilla</name>
    <name type="common">European freshwater eel</name>
    <name type="synonym">Muraena anguilla</name>
    <dbReference type="NCBI Taxonomy" id="7936"/>
    <lineage>
        <taxon>Eukaryota</taxon>
        <taxon>Metazoa</taxon>
        <taxon>Chordata</taxon>
        <taxon>Craniata</taxon>
        <taxon>Vertebrata</taxon>
        <taxon>Euteleostomi</taxon>
        <taxon>Actinopterygii</taxon>
        <taxon>Neopterygii</taxon>
        <taxon>Teleostei</taxon>
        <taxon>Anguilliformes</taxon>
        <taxon>Anguillidae</taxon>
        <taxon>Anguilla</taxon>
    </lineage>
</organism>
<evidence type="ECO:0000313" key="1">
    <source>
        <dbReference type="EMBL" id="KAG5840275.1"/>
    </source>
</evidence>
<protein>
    <submittedName>
        <fullName evidence="1">Uncharacterized protein</fullName>
    </submittedName>
</protein>
<comment type="caution">
    <text evidence="1">The sequence shown here is derived from an EMBL/GenBank/DDBJ whole genome shotgun (WGS) entry which is preliminary data.</text>
</comment>
<name>A0A9D3M0B1_ANGAN</name>
<evidence type="ECO:0000313" key="2">
    <source>
        <dbReference type="Proteomes" id="UP001044222"/>
    </source>
</evidence>
<dbReference type="EMBL" id="JAFIRN010000010">
    <property type="protein sequence ID" value="KAG5840275.1"/>
    <property type="molecule type" value="Genomic_DNA"/>
</dbReference>
<dbReference type="Proteomes" id="UP001044222">
    <property type="component" value="Chromosome 10"/>
</dbReference>
<dbReference type="AlphaFoldDB" id="A0A9D3M0B1"/>
<keyword evidence="2" id="KW-1185">Reference proteome</keyword>
<accession>A0A9D3M0B1</accession>
<reference evidence="1" key="1">
    <citation type="submission" date="2021-01" db="EMBL/GenBank/DDBJ databases">
        <title>A chromosome-scale assembly of European eel, Anguilla anguilla.</title>
        <authorList>
            <person name="Henkel C."/>
            <person name="Jong-Raadsen S.A."/>
            <person name="Dufour S."/>
            <person name="Weltzien F.-A."/>
            <person name="Palstra A.P."/>
            <person name="Pelster B."/>
            <person name="Spaink H.P."/>
            <person name="Van Den Thillart G.E."/>
            <person name="Jansen H."/>
            <person name="Zahm M."/>
            <person name="Klopp C."/>
            <person name="Cedric C."/>
            <person name="Louis A."/>
            <person name="Berthelot C."/>
            <person name="Parey E."/>
            <person name="Roest Crollius H."/>
            <person name="Montfort J."/>
            <person name="Robinson-Rechavi M."/>
            <person name="Bucao C."/>
            <person name="Bouchez O."/>
            <person name="Gislard M."/>
            <person name="Lluch J."/>
            <person name="Milhes M."/>
            <person name="Lampietro C."/>
            <person name="Lopez Roques C."/>
            <person name="Donnadieu C."/>
            <person name="Braasch I."/>
            <person name="Desvignes T."/>
            <person name="Postlethwait J."/>
            <person name="Bobe J."/>
            <person name="Guiguen Y."/>
            <person name="Dirks R."/>
        </authorList>
    </citation>
    <scope>NUCLEOTIDE SEQUENCE</scope>
    <source>
        <strain evidence="1">Tag_6206</strain>
        <tissue evidence="1">Liver</tissue>
    </source>
</reference>
<sequence length="78" mass="8830">DRQVEAFPCDRQVEAFPCDRQVEAFPCDRQVEAFPCDRQVEAFPCVMWQTVNALGIALSSLATWPFGSWLLVVPSQLL</sequence>